<accession>A0ABP9KZQ0</accession>
<gene>
    <name evidence="2" type="ORF">GCM10023318_58970</name>
</gene>
<feature type="region of interest" description="Disordered" evidence="1">
    <location>
        <begin position="1"/>
        <end position="20"/>
    </location>
</feature>
<dbReference type="EMBL" id="BAABJM010000009">
    <property type="protein sequence ID" value="GAA5068533.1"/>
    <property type="molecule type" value="Genomic_DNA"/>
</dbReference>
<proteinExistence type="predicted"/>
<sequence>MSDAELSDTESSDTDLSLGPASVLDVMGSLLRGGSNIRAEGARGWLALGGVSEPVDVGIGSIQDRVPLSYR</sequence>
<keyword evidence="3" id="KW-1185">Reference proteome</keyword>
<evidence type="ECO:0000313" key="2">
    <source>
        <dbReference type="EMBL" id="GAA5068533.1"/>
    </source>
</evidence>
<comment type="caution">
    <text evidence="2">The sequence shown here is derived from an EMBL/GenBank/DDBJ whole genome shotgun (WGS) entry which is preliminary data.</text>
</comment>
<evidence type="ECO:0000313" key="3">
    <source>
        <dbReference type="Proteomes" id="UP001500603"/>
    </source>
</evidence>
<evidence type="ECO:0000256" key="1">
    <source>
        <dbReference type="SAM" id="MobiDB-lite"/>
    </source>
</evidence>
<reference evidence="3" key="1">
    <citation type="journal article" date="2019" name="Int. J. Syst. Evol. Microbiol.">
        <title>The Global Catalogue of Microorganisms (GCM) 10K type strain sequencing project: providing services to taxonomists for standard genome sequencing and annotation.</title>
        <authorList>
            <consortium name="The Broad Institute Genomics Platform"/>
            <consortium name="The Broad Institute Genome Sequencing Center for Infectious Disease"/>
            <person name="Wu L."/>
            <person name="Ma J."/>
        </authorList>
    </citation>
    <scope>NUCLEOTIDE SEQUENCE [LARGE SCALE GENOMIC DNA]</scope>
    <source>
        <strain evidence="3">JCM 18298</strain>
    </source>
</reference>
<name>A0ABP9KZQ0_9NOCA</name>
<protein>
    <submittedName>
        <fullName evidence="2">Uncharacterized protein</fullName>
    </submittedName>
</protein>
<dbReference type="Proteomes" id="UP001500603">
    <property type="component" value="Unassembled WGS sequence"/>
</dbReference>
<organism evidence="2 3">
    <name type="scientific">Nocardia callitridis</name>
    <dbReference type="NCBI Taxonomy" id="648753"/>
    <lineage>
        <taxon>Bacteria</taxon>
        <taxon>Bacillati</taxon>
        <taxon>Actinomycetota</taxon>
        <taxon>Actinomycetes</taxon>
        <taxon>Mycobacteriales</taxon>
        <taxon>Nocardiaceae</taxon>
        <taxon>Nocardia</taxon>
    </lineage>
</organism>
<feature type="compositionally biased region" description="Acidic residues" evidence="1">
    <location>
        <begin position="1"/>
        <end position="13"/>
    </location>
</feature>